<reference evidence="3" key="1">
    <citation type="submission" date="2015-10" db="EMBL/GenBank/DDBJ databases">
        <title>Niche specialization of a soil ammonia-oxidizing archaeon, Candidatus Nitrosocosmicus oleophilus.</title>
        <authorList>
            <person name="Jung M.-Y."/>
            <person name="Rhee S.-K."/>
        </authorList>
    </citation>
    <scope>NUCLEOTIDE SEQUENCE [LARGE SCALE GENOMIC DNA]</scope>
    <source>
        <strain evidence="3">MY3</strain>
    </source>
</reference>
<feature type="region of interest" description="Disordered" evidence="1">
    <location>
        <begin position="98"/>
        <end position="136"/>
    </location>
</feature>
<dbReference type="PROSITE" id="PS51257">
    <property type="entry name" value="PROKAR_LIPOPROTEIN"/>
    <property type="match status" value="1"/>
</dbReference>
<dbReference type="EMBL" id="CP012850">
    <property type="protein sequence ID" value="ALI36756.1"/>
    <property type="molecule type" value="Genomic_DNA"/>
</dbReference>
<dbReference type="AlphaFoldDB" id="A0A654M284"/>
<name>A0A654M284_9ARCH</name>
<accession>A0A654M284</accession>
<evidence type="ECO:0000256" key="1">
    <source>
        <dbReference type="SAM" id="MobiDB-lite"/>
    </source>
</evidence>
<proteinExistence type="predicted"/>
<organism evidence="2 3">
    <name type="scientific">Candidatus Nitrosocosmicus oleophilus</name>
    <dbReference type="NCBI Taxonomy" id="1353260"/>
    <lineage>
        <taxon>Archaea</taxon>
        <taxon>Nitrososphaerota</taxon>
        <taxon>Nitrososphaeria</taxon>
        <taxon>Nitrososphaerales</taxon>
        <taxon>Nitrososphaeraceae</taxon>
        <taxon>Candidatus Nitrosocosmicus</taxon>
    </lineage>
</organism>
<protein>
    <submittedName>
        <fullName evidence="2">Uncharacterized protein</fullName>
    </submittedName>
</protein>
<dbReference type="OrthoDB" id="12375at2157"/>
<evidence type="ECO:0000313" key="2">
    <source>
        <dbReference type="EMBL" id="ALI36756.1"/>
    </source>
</evidence>
<gene>
    <name evidence="2" type="ORF">NMY3_02565</name>
</gene>
<feature type="region of interest" description="Disordered" evidence="1">
    <location>
        <begin position="158"/>
        <end position="180"/>
    </location>
</feature>
<dbReference type="KEGG" id="taa:NMY3_02565"/>
<feature type="compositionally biased region" description="Polar residues" evidence="1">
    <location>
        <begin position="110"/>
        <end position="136"/>
    </location>
</feature>
<evidence type="ECO:0000313" key="3">
    <source>
        <dbReference type="Proteomes" id="UP000058925"/>
    </source>
</evidence>
<keyword evidence="3" id="KW-1185">Reference proteome</keyword>
<dbReference type="Proteomes" id="UP000058925">
    <property type="component" value="Chromosome"/>
</dbReference>
<sequence>MNKSINLALLVSLGCFVASAFIIIWSPDIQSSSASSFVPEKNSTLSNSSVSSFESNPVTTIIIPNENSRLNENSSSSENVTNVPMQSVPLLNSLSSTNTSTGVVKDQSDLDSSNDTIKANVSSEATNNDTISDSQQRGEYLTDNNGIHYYNINNCSEKKGSSGIGDMSECEDAAKEMSEE</sequence>
<dbReference type="RefSeq" id="WP_196815970.1">
    <property type="nucleotide sequence ID" value="NZ_CP012850.1"/>
</dbReference>
<dbReference type="GeneID" id="60422504"/>